<evidence type="ECO:0000313" key="2">
    <source>
        <dbReference type="EMBL" id="GCC34140.1"/>
    </source>
</evidence>
<dbReference type="PANTHER" id="PTHR18839">
    <property type="entry name" value="MITOTIC INTERACTOR AND SUBSTRATE OF PLK1 MISP FAMILY MEMBER"/>
    <property type="match status" value="1"/>
</dbReference>
<feature type="region of interest" description="Disordered" evidence="1">
    <location>
        <begin position="403"/>
        <end position="454"/>
    </location>
</feature>
<name>A0A401SUS7_CHIPU</name>
<evidence type="ECO:0000256" key="1">
    <source>
        <dbReference type="SAM" id="MobiDB-lite"/>
    </source>
</evidence>
<feature type="region of interest" description="Disordered" evidence="1">
    <location>
        <begin position="602"/>
        <end position="624"/>
    </location>
</feature>
<dbReference type="STRING" id="137246.A0A401SUS7"/>
<accession>A0A401SUS7</accession>
<keyword evidence="3" id="KW-1185">Reference proteome</keyword>
<dbReference type="Proteomes" id="UP000287033">
    <property type="component" value="Unassembled WGS sequence"/>
</dbReference>
<dbReference type="OrthoDB" id="9937247at2759"/>
<reference evidence="2 3" key="1">
    <citation type="journal article" date="2018" name="Nat. Ecol. Evol.">
        <title>Shark genomes provide insights into elasmobranch evolution and the origin of vertebrates.</title>
        <authorList>
            <person name="Hara Y"/>
            <person name="Yamaguchi K"/>
            <person name="Onimaru K"/>
            <person name="Kadota M"/>
            <person name="Koyanagi M"/>
            <person name="Keeley SD"/>
            <person name="Tatsumi K"/>
            <person name="Tanaka K"/>
            <person name="Motone F"/>
            <person name="Kageyama Y"/>
            <person name="Nozu R"/>
            <person name="Adachi N"/>
            <person name="Nishimura O"/>
            <person name="Nakagawa R"/>
            <person name="Tanegashima C"/>
            <person name="Kiyatake I"/>
            <person name="Matsumoto R"/>
            <person name="Murakumo K"/>
            <person name="Nishida K"/>
            <person name="Terakita A"/>
            <person name="Kuratani S"/>
            <person name="Sato K"/>
            <person name="Hyodo S Kuraku.S."/>
        </authorList>
    </citation>
    <scope>NUCLEOTIDE SEQUENCE [LARGE SCALE GENOMIC DNA]</scope>
</reference>
<proteinExistence type="predicted"/>
<evidence type="ECO:0000313" key="3">
    <source>
        <dbReference type="Proteomes" id="UP000287033"/>
    </source>
</evidence>
<feature type="compositionally biased region" description="Polar residues" evidence="1">
    <location>
        <begin position="413"/>
        <end position="450"/>
    </location>
</feature>
<protein>
    <recommendedName>
        <fullName evidence="4">A-kinase anchor protein 2 C-terminal domain-containing protein</fullName>
    </recommendedName>
</protein>
<gene>
    <name evidence="2" type="ORF">chiPu_0012613</name>
</gene>
<dbReference type="EMBL" id="BEZZ01000572">
    <property type="protein sequence ID" value="GCC34140.1"/>
    <property type="molecule type" value="Genomic_DNA"/>
</dbReference>
<sequence>MQSLGGGWMKTADPGFHVGGSWFRVRRPPCITAVNGLTAPSSNAGGWPRRGATPWRQPSGFLAKWKKNDKELKGNVNMGDTCAPAVTMETSENILEPKTTCVSNSIVMETENGTFHQRNITMTDESEHAELNDQQQTLNHCIVTEPTTLMGIKETSDGNQNDNASGVELPFQMDNLDHTVQMPLVFESMSSSYEMPEAIYAIIHKDHFKDSATDVLGTVTVQSSEEDLEVPCQGIANDAFTLTTAATVVDEFNQEETVSTFQITNQTENETATSAFTGTKGYSVTNNNERIQEIIPDVGQNEENVEPFSAMDQDLNGQSATHLNGPTIFYSISNGNEASNKSMTYQKESEFLLNDIPVQYVDELDSAHTEEFKSMNKNSNDFIHESQSNGSAPSLSEKLVFEEMETENRSLRSDTNQNDEVKTKPNNTESETGEQNQVQNSQTEESGNENVDTEHMDFATARRQWLLLEEISKMQDHRAPVKSQKTKNLIKHIFRDNTDGPSMMELLNKVTTHPASFSEGKVRSSTSEATKVNDVESWRDLTNRHNKVRIAALQGNKGAVENLGQNLFLHIADFSACSEDSDSGLDDSASRSESDNLTDTIFQNEASSSVSATNGKPETPIEREIRLGVKREESLRKARGIKKHPGSEEYVEIKTRPLIFQPVPSPLAKAKINQFAEMQMQREILLERQREEDLVQQGKVKGTYDHSLIPEIEERRKFFEQHYPFPLPLNSKMFNLHINTPAPSPTKKCSFNNGMNCDHVKLENGLLNSSKEEKTRVTDEVLKFKYPTAESSNIVILETSDVVLRHSANFSLSSISSPQSEEILQKNPFFKLRSNGSESILSQEIREVLQREEELRKQRCFLHGMEHSSESSLSSSAFAGNLAPGLLYRTPILSAAQAIPATVELPLGKHMEIAS</sequence>
<dbReference type="InterPro" id="IPR042779">
    <property type="entry name" value="MISP/MISP3-like"/>
</dbReference>
<feature type="compositionally biased region" description="Polar residues" evidence="1">
    <location>
        <begin position="602"/>
        <end position="616"/>
    </location>
</feature>
<dbReference type="OMA" id="NQFAEMQ"/>
<comment type="caution">
    <text evidence="2">The sequence shown here is derived from an EMBL/GenBank/DDBJ whole genome shotgun (WGS) entry which is preliminary data.</text>
</comment>
<dbReference type="PANTHER" id="PTHR18839:SF0">
    <property type="entry name" value="MITOTIC INTERACTOR AND SUBSTRATE OF PLK1 ISOFORM X1-RELATED"/>
    <property type="match status" value="1"/>
</dbReference>
<organism evidence="2 3">
    <name type="scientific">Chiloscyllium punctatum</name>
    <name type="common">Brownbanded bambooshark</name>
    <name type="synonym">Hemiscyllium punctatum</name>
    <dbReference type="NCBI Taxonomy" id="137246"/>
    <lineage>
        <taxon>Eukaryota</taxon>
        <taxon>Metazoa</taxon>
        <taxon>Chordata</taxon>
        <taxon>Craniata</taxon>
        <taxon>Vertebrata</taxon>
        <taxon>Chondrichthyes</taxon>
        <taxon>Elasmobranchii</taxon>
        <taxon>Galeomorphii</taxon>
        <taxon>Galeoidea</taxon>
        <taxon>Orectolobiformes</taxon>
        <taxon>Hemiscylliidae</taxon>
        <taxon>Chiloscyllium</taxon>
    </lineage>
</organism>
<evidence type="ECO:0008006" key="4">
    <source>
        <dbReference type="Google" id="ProtNLM"/>
    </source>
</evidence>
<dbReference type="AlphaFoldDB" id="A0A401SUS7"/>